<accession>A0A1H2D8C5</accession>
<dbReference type="EMBL" id="LT629758">
    <property type="protein sequence ID" value="SDT79008.1"/>
    <property type="molecule type" value="Genomic_DNA"/>
</dbReference>
<keyword evidence="1" id="KW-0812">Transmembrane</keyword>
<organism evidence="2 3">
    <name type="scientific">Actinoplanes derwentensis</name>
    <dbReference type="NCBI Taxonomy" id="113562"/>
    <lineage>
        <taxon>Bacteria</taxon>
        <taxon>Bacillati</taxon>
        <taxon>Actinomycetota</taxon>
        <taxon>Actinomycetes</taxon>
        <taxon>Micromonosporales</taxon>
        <taxon>Micromonosporaceae</taxon>
        <taxon>Actinoplanes</taxon>
    </lineage>
</organism>
<proteinExistence type="predicted"/>
<feature type="transmembrane region" description="Helical" evidence="1">
    <location>
        <begin position="73"/>
        <end position="91"/>
    </location>
</feature>
<keyword evidence="3" id="KW-1185">Reference proteome</keyword>
<protein>
    <submittedName>
        <fullName evidence="2">Uncharacterized protein</fullName>
    </submittedName>
</protein>
<feature type="transmembrane region" description="Helical" evidence="1">
    <location>
        <begin position="168"/>
        <end position="187"/>
    </location>
</feature>
<dbReference type="OrthoDB" id="4196308at2"/>
<gene>
    <name evidence="2" type="ORF">SAMN04489716_8607</name>
</gene>
<evidence type="ECO:0000313" key="2">
    <source>
        <dbReference type="EMBL" id="SDT79008.1"/>
    </source>
</evidence>
<dbReference type="RefSeq" id="WP_092554732.1">
    <property type="nucleotide sequence ID" value="NZ_BOMJ01000032.1"/>
</dbReference>
<keyword evidence="1" id="KW-1133">Transmembrane helix</keyword>
<evidence type="ECO:0000313" key="3">
    <source>
        <dbReference type="Proteomes" id="UP000198688"/>
    </source>
</evidence>
<feature type="transmembrane region" description="Helical" evidence="1">
    <location>
        <begin position="199"/>
        <end position="216"/>
    </location>
</feature>
<dbReference type="AlphaFoldDB" id="A0A1H2D8C5"/>
<dbReference type="STRING" id="113562.SAMN04489716_8607"/>
<evidence type="ECO:0000256" key="1">
    <source>
        <dbReference type="SAM" id="Phobius"/>
    </source>
</evidence>
<feature type="transmembrane region" description="Helical" evidence="1">
    <location>
        <begin position="34"/>
        <end position="53"/>
    </location>
</feature>
<keyword evidence="1" id="KW-0472">Membrane</keyword>
<feature type="transmembrane region" description="Helical" evidence="1">
    <location>
        <begin position="140"/>
        <end position="161"/>
    </location>
</feature>
<dbReference type="Proteomes" id="UP000198688">
    <property type="component" value="Chromosome I"/>
</dbReference>
<sequence length="221" mass="23875">MTTDAVPAGGDPRRLLADAHDLARRVRHDQRVTWFPLLVLAALTFAAIPADYFGMQVACDDGGCHFSRSGFHLFWPPALLAAYTAIAVCYVRVARSRGLGARVLPYAITGAALAALSMTAWLLAHHFWFNSPPAGPFPAWVLLVDHLIAPAGTIGLALLVLARLERNLALLIFTLGYLVVVLMPIEIGGDTRTTFIPQQIVNGVVLLLGAAGFALTRRSRR</sequence>
<reference evidence="2 3" key="1">
    <citation type="submission" date="2016-10" db="EMBL/GenBank/DDBJ databases">
        <authorList>
            <person name="de Groot N.N."/>
        </authorList>
    </citation>
    <scope>NUCLEOTIDE SEQUENCE [LARGE SCALE GENOMIC DNA]</scope>
    <source>
        <strain evidence="2 3">DSM 43941</strain>
    </source>
</reference>
<name>A0A1H2D8C5_9ACTN</name>
<feature type="transmembrane region" description="Helical" evidence="1">
    <location>
        <begin position="103"/>
        <end position="128"/>
    </location>
</feature>